<sequence>MRIKKLDLFSLLVILLVSYIISTIWDIGITKLGPDMPAYINMYISNNTYGREVGFEFLINFFNFFNFSVGFFFGFICFFITTIYYINSKKILFDKNNISYTLLFFALIFYSSWYINAIVNGVRQGISLSILHFACLYFLTEKKYLKFILFFIIAILFHYSTILILPFLFLYLFSFKKLVFLWIVISIFYILGFNEIIFMKITSLLNLESVYFKIKDYSSYQIQYYGFNWDLFLYTVFPIIFFLPFYFLKKNLFDNFTINVFKLYMVLCFPYFIFGFSNYSNRYAVIAWFLYPLLILLTIRKINFKLNFLSFLIVLFLFISSIFYFCIIRLNLQEML</sequence>
<evidence type="ECO:0000313" key="2">
    <source>
        <dbReference type="EMBL" id="QKF84323.1"/>
    </source>
</evidence>
<keyword evidence="1" id="KW-0472">Membrane</keyword>
<reference evidence="2 3" key="1">
    <citation type="submission" date="2020-05" db="EMBL/GenBank/DDBJ databases">
        <title>Complete genome sequencing of Campylobacter and Arcobacter type strains.</title>
        <authorList>
            <person name="Miller W.G."/>
            <person name="Yee E."/>
        </authorList>
    </citation>
    <scope>NUCLEOTIDE SEQUENCE [LARGE SCALE GENOMIC DNA]</scope>
    <source>
        <strain evidence="2 3">LMG 6451</strain>
    </source>
</reference>
<feature type="transmembrane region" description="Helical" evidence="1">
    <location>
        <begin position="179"/>
        <end position="198"/>
    </location>
</feature>
<feature type="transmembrane region" description="Helical" evidence="1">
    <location>
        <begin position="147"/>
        <end position="173"/>
    </location>
</feature>
<protein>
    <submittedName>
        <fullName evidence="2">EpsG family membrane protein</fullName>
    </submittedName>
</protein>
<evidence type="ECO:0000313" key="3">
    <source>
        <dbReference type="Proteomes" id="UP000509722"/>
    </source>
</evidence>
<feature type="transmembrane region" description="Helical" evidence="1">
    <location>
        <begin position="231"/>
        <end position="248"/>
    </location>
</feature>
<feature type="transmembrane region" description="Helical" evidence="1">
    <location>
        <begin position="98"/>
        <end position="115"/>
    </location>
</feature>
<accession>A0AAE7JPB2</accession>
<gene>
    <name evidence="2" type="ORF">CURT_0836</name>
</gene>
<keyword evidence="1" id="KW-1133">Transmembrane helix</keyword>
<dbReference type="EMBL" id="CP053832">
    <property type="protein sequence ID" value="QKF84323.1"/>
    <property type="molecule type" value="Genomic_DNA"/>
</dbReference>
<dbReference type="Proteomes" id="UP000509722">
    <property type="component" value="Chromosome"/>
</dbReference>
<organism evidence="2 3">
    <name type="scientific">Campylobacter ureolyticus</name>
    <dbReference type="NCBI Taxonomy" id="827"/>
    <lineage>
        <taxon>Bacteria</taxon>
        <taxon>Pseudomonadati</taxon>
        <taxon>Campylobacterota</taxon>
        <taxon>Epsilonproteobacteria</taxon>
        <taxon>Campylobacterales</taxon>
        <taxon>Campylobacteraceae</taxon>
        <taxon>Campylobacter</taxon>
    </lineage>
</organism>
<feature type="transmembrane region" description="Helical" evidence="1">
    <location>
        <begin position="308"/>
        <end position="332"/>
    </location>
</feature>
<feature type="transmembrane region" description="Helical" evidence="1">
    <location>
        <begin position="7"/>
        <end position="25"/>
    </location>
</feature>
<keyword evidence="1" id="KW-0812">Transmembrane</keyword>
<dbReference type="RefSeq" id="WP_018713018.1">
    <property type="nucleotide sequence ID" value="NZ_CP068487.1"/>
</dbReference>
<name>A0AAE7JPB2_9BACT</name>
<feature type="transmembrane region" description="Helical" evidence="1">
    <location>
        <begin position="283"/>
        <end position="302"/>
    </location>
</feature>
<proteinExistence type="predicted"/>
<dbReference type="Pfam" id="PF14897">
    <property type="entry name" value="EpsG"/>
    <property type="match status" value="1"/>
</dbReference>
<dbReference type="AlphaFoldDB" id="A0AAE7JPB2"/>
<evidence type="ECO:0000256" key="1">
    <source>
        <dbReference type="SAM" id="Phobius"/>
    </source>
</evidence>
<dbReference type="InterPro" id="IPR049458">
    <property type="entry name" value="EpsG-like"/>
</dbReference>
<feature type="transmembrane region" description="Helical" evidence="1">
    <location>
        <begin position="64"/>
        <end position="86"/>
    </location>
</feature>
<feature type="transmembrane region" description="Helical" evidence="1">
    <location>
        <begin position="260"/>
        <end position="276"/>
    </location>
</feature>
<feature type="transmembrane region" description="Helical" evidence="1">
    <location>
        <begin position="121"/>
        <end position="140"/>
    </location>
</feature>